<organism evidence="1 2">
    <name type="scientific">Trema orientale</name>
    <name type="common">Charcoal tree</name>
    <name type="synonym">Celtis orientalis</name>
    <dbReference type="NCBI Taxonomy" id="63057"/>
    <lineage>
        <taxon>Eukaryota</taxon>
        <taxon>Viridiplantae</taxon>
        <taxon>Streptophyta</taxon>
        <taxon>Embryophyta</taxon>
        <taxon>Tracheophyta</taxon>
        <taxon>Spermatophyta</taxon>
        <taxon>Magnoliopsida</taxon>
        <taxon>eudicotyledons</taxon>
        <taxon>Gunneridae</taxon>
        <taxon>Pentapetalae</taxon>
        <taxon>rosids</taxon>
        <taxon>fabids</taxon>
        <taxon>Rosales</taxon>
        <taxon>Cannabaceae</taxon>
        <taxon>Trema</taxon>
    </lineage>
</organism>
<comment type="caution">
    <text evidence="1">The sequence shown here is derived from an EMBL/GenBank/DDBJ whole genome shotgun (WGS) entry which is preliminary data.</text>
</comment>
<evidence type="ECO:0000313" key="1">
    <source>
        <dbReference type="EMBL" id="PON78238.1"/>
    </source>
</evidence>
<dbReference type="EMBL" id="JXTC01000242">
    <property type="protein sequence ID" value="PON78238.1"/>
    <property type="molecule type" value="Genomic_DNA"/>
</dbReference>
<name>A0A2P5DY64_TREOI</name>
<reference evidence="2" key="1">
    <citation type="submission" date="2016-06" db="EMBL/GenBank/DDBJ databases">
        <title>Parallel loss of symbiosis genes in relatives of nitrogen-fixing non-legume Parasponia.</title>
        <authorList>
            <person name="Van Velzen R."/>
            <person name="Holmer R."/>
            <person name="Bu F."/>
            <person name="Rutten L."/>
            <person name="Van Zeijl A."/>
            <person name="Liu W."/>
            <person name="Santuari L."/>
            <person name="Cao Q."/>
            <person name="Sharma T."/>
            <person name="Shen D."/>
            <person name="Roswanjaya Y."/>
            <person name="Wardhani T."/>
            <person name="Kalhor M.S."/>
            <person name="Jansen J."/>
            <person name="Van den Hoogen J."/>
            <person name="Gungor B."/>
            <person name="Hartog M."/>
            <person name="Hontelez J."/>
            <person name="Verver J."/>
            <person name="Yang W.-C."/>
            <person name="Schijlen E."/>
            <person name="Repin R."/>
            <person name="Schilthuizen M."/>
            <person name="Schranz E."/>
            <person name="Heidstra R."/>
            <person name="Miyata K."/>
            <person name="Fedorova E."/>
            <person name="Kohlen W."/>
            <person name="Bisseling T."/>
            <person name="Smit S."/>
            <person name="Geurts R."/>
        </authorList>
    </citation>
    <scope>NUCLEOTIDE SEQUENCE [LARGE SCALE GENOMIC DNA]</scope>
    <source>
        <strain evidence="2">cv. RG33-2</strain>
    </source>
</reference>
<evidence type="ECO:0000313" key="2">
    <source>
        <dbReference type="Proteomes" id="UP000237000"/>
    </source>
</evidence>
<dbReference type="Proteomes" id="UP000237000">
    <property type="component" value="Unassembled WGS sequence"/>
</dbReference>
<protein>
    <submittedName>
        <fullName evidence="1">Uncharacterized protein</fullName>
    </submittedName>
</protein>
<dbReference type="AlphaFoldDB" id="A0A2P5DY64"/>
<dbReference type="PROSITE" id="PS51257">
    <property type="entry name" value="PROKAR_LIPOPROTEIN"/>
    <property type="match status" value="1"/>
</dbReference>
<gene>
    <name evidence="1" type="ORF">TorRG33x02_238320</name>
</gene>
<keyword evidence="2" id="KW-1185">Reference proteome</keyword>
<accession>A0A2P5DY64</accession>
<sequence length="111" mass="12319">MGSTRAFLLEKEPQAFAAATTMFLAACLSLEEAPLPPPISIFLPSLSLSYTHSLSESLSFSFKFSATLTNMVMEQKKEEKERKRLSCRQSSRCKNSANVVHSSPHCYCCCC</sequence>
<dbReference type="InParanoid" id="A0A2P5DY64"/>
<proteinExistence type="predicted"/>